<dbReference type="SUPFAM" id="SSF56672">
    <property type="entry name" value="DNA/RNA polymerases"/>
    <property type="match status" value="1"/>
</dbReference>
<name>A0A8K0G3F5_IGNLU</name>
<feature type="domain" description="Reverse transcriptase" evidence="1">
    <location>
        <begin position="116"/>
        <end position="194"/>
    </location>
</feature>
<dbReference type="Proteomes" id="UP000801492">
    <property type="component" value="Unassembled WGS sequence"/>
</dbReference>
<evidence type="ECO:0000259" key="1">
    <source>
        <dbReference type="Pfam" id="PF00078"/>
    </source>
</evidence>
<keyword evidence="3" id="KW-1185">Reference proteome</keyword>
<dbReference type="GO" id="GO:0071897">
    <property type="term" value="P:DNA biosynthetic process"/>
    <property type="evidence" value="ECO:0007669"/>
    <property type="project" value="UniProtKB-ARBA"/>
</dbReference>
<proteinExistence type="predicted"/>
<protein>
    <recommendedName>
        <fullName evidence="1">Reverse transcriptase domain-containing protein</fullName>
    </recommendedName>
</protein>
<gene>
    <name evidence="2" type="ORF">ILUMI_21576</name>
</gene>
<dbReference type="AlphaFoldDB" id="A0A8K0G3F5"/>
<dbReference type="InterPro" id="IPR000477">
    <property type="entry name" value="RT_dom"/>
</dbReference>
<dbReference type="EMBL" id="VTPC01090153">
    <property type="protein sequence ID" value="KAF2884596.1"/>
    <property type="molecule type" value="Genomic_DNA"/>
</dbReference>
<evidence type="ECO:0000313" key="2">
    <source>
        <dbReference type="EMBL" id="KAF2884596.1"/>
    </source>
</evidence>
<sequence>MGPWARDNKQKADLFAESLAEILRLNQMDEENDLQHIEDHIYEYIPLVTPHEVDSEIRTNLNSKNALGFHLITGAILKQLCRKGVSLLTYLFNATLRLSCIPDIWKVAESYSDCFENLLLKQLKSLIEEKHLIPDYQFGFRQKYSTIDQIYRITDILIERPFEKKRYMHCLVLDFSQAFDNVWHEELVHKLNKMLP</sequence>
<organism evidence="2 3">
    <name type="scientific">Ignelater luminosus</name>
    <name type="common">Cucubano</name>
    <name type="synonym">Pyrophorus luminosus</name>
    <dbReference type="NCBI Taxonomy" id="2038154"/>
    <lineage>
        <taxon>Eukaryota</taxon>
        <taxon>Metazoa</taxon>
        <taxon>Ecdysozoa</taxon>
        <taxon>Arthropoda</taxon>
        <taxon>Hexapoda</taxon>
        <taxon>Insecta</taxon>
        <taxon>Pterygota</taxon>
        <taxon>Neoptera</taxon>
        <taxon>Endopterygota</taxon>
        <taxon>Coleoptera</taxon>
        <taxon>Polyphaga</taxon>
        <taxon>Elateriformia</taxon>
        <taxon>Elateroidea</taxon>
        <taxon>Elateridae</taxon>
        <taxon>Agrypninae</taxon>
        <taxon>Pyrophorini</taxon>
        <taxon>Ignelater</taxon>
    </lineage>
</organism>
<dbReference type="InterPro" id="IPR043502">
    <property type="entry name" value="DNA/RNA_pol_sf"/>
</dbReference>
<dbReference type="Pfam" id="PF00078">
    <property type="entry name" value="RVT_1"/>
    <property type="match status" value="1"/>
</dbReference>
<comment type="caution">
    <text evidence="2">The sequence shown here is derived from an EMBL/GenBank/DDBJ whole genome shotgun (WGS) entry which is preliminary data.</text>
</comment>
<accession>A0A8K0G3F5</accession>
<reference evidence="2" key="1">
    <citation type="submission" date="2019-08" db="EMBL/GenBank/DDBJ databases">
        <title>The genome of the North American firefly Photinus pyralis.</title>
        <authorList>
            <consortium name="Photinus pyralis genome working group"/>
            <person name="Fallon T.R."/>
            <person name="Sander Lower S.E."/>
            <person name="Weng J.-K."/>
        </authorList>
    </citation>
    <scope>NUCLEOTIDE SEQUENCE</scope>
    <source>
        <strain evidence="2">TRF0915ILg1</strain>
        <tissue evidence="2">Whole body</tissue>
    </source>
</reference>
<dbReference type="OrthoDB" id="420528at2759"/>
<evidence type="ECO:0000313" key="3">
    <source>
        <dbReference type="Proteomes" id="UP000801492"/>
    </source>
</evidence>
<dbReference type="PANTHER" id="PTHR19446">
    <property type="entry name" value="REVERSE TRANSCRIPTASES"/>
    <property type="match status" value="1"/>
</dbReference>